<feature type="domain" description="SCP" evidence="6">
    <location>
        <begin position="70"/>
        <end position="214"/>
    </location>
</feature>
<dbReference type="Proteomes" id="UP000504634">
    <property type="component" value="Unplaced"/>
</dbReference>
<dbReference type="CDD" id="cd05380">
    <property type="entry name" value="CAP_euk"/>
    <property type="match status" value="1"/>
</dbReference>
<comment type="similarity">
    <text evidence="2">Belongs to the CRISP family.</text>
</comment>
<name>A0A6J2T6H2_DROLE</name>
<dbReference type="RefSeq" id="XP_030372541.1">
    <property type="nucleotide sequence ID" value="XM_030516681.1"/>
</dbReference>
<feature type="chain" id="PRO_5026908545" evidence="5">
    <location>
        <begin position="23"/>
        <end position="280"/>
    </location>
</feature>
<keyword evidence="3" id="KW-0964">Secreted</keyword>
<evidence type="ECO:0000256" key="5">
    <source>
        <dbReference type="SAM" id="SignalP"/>
    </source>
</evidence>
<comment type="subcellular location">
    <subcellularLocation>
        <location evidence="1">Secreted</location>
    </subcellularLocation>
</comment>
<gene>
    <name evidence="8" type="primary">LOC115622666</name>
</gene>
<organism evidence="7 8">
    <name type="scientific">Drosophila lebanonensis</name>
    <name type="common">Fruit fly</name>
    <name type="synonym">Scaptodrosophila lebanonensis</name>
    <dbReference type="NCBI Taxonomy" id="7225"/>
    <lineage>
        <taxon>Eukaryota</taxon>
        <taxon>Metazoa</taxon>
        <taxon>Ecdysozoa</taxon>
        <taxon>Arthropoda</taxon>
        <taxon>Hexapoda</taxon>
        <taxon>Insecta</taxon>
        <taxon>Pterygota</taxon>
        <taxon>Neoptera</taxon>
        <taxon>Endopterygota</taxon>
        <taxon>Diptera</taxon>
        <taxon>Brachycera</taxon>
        <taxon>Muscomorpha</taxon>
        <taxon>Ephydroidea</taxon>
        <taxon>Drosophilidae</taxon>
        <taxon>Scaptodrosophila</taxon>
    </lineage>
</organism>
<evidence type="ECO:0000256" key="2">
    <source>
        <dbReference type="ARBA" id="ARBA00009923"/>
    </source>
</evidence>
<sequence>MRALVFVGAVLCFGWHLDLANSHRDWCAIPYCANHSLRHIACLNSGDFSEVYCHRRRLLTNMTNFRAYILKMFNKMRNEVAGGWCVHLEPAVHMPELVWNTELELMAEYRVKYCREPPKDSCYAVCGANEPQPLIAEVNLSPAISNIYKGDQIIRFVQRWISSLWELRRNDIRKYDAQDEPHRFIRPMAIGINEKNDQVGCSSAIDNDERVFRFQMICLFKMGPKHGDTIYKQGRFNHSRCKLGRSSQWLDLCRTEEKDHLQGIINIEGKPHRKPIEIEK</sequence>
<keyword evidence="7" id="KW-1185">Reference proteome</keyword>
<dbReference type="SUPFAM" id="SSF55797">
    <property type="entry name" value="PR-1-like"/>
    <property type="match status" value="1"/>
</dbReference>
<dbReference type="InterPro" id="IPR014044">
    <property type="entry name" value="CAP_dom"/>
</dbReference>
<evidence type="ECO:0000313" key="8">
    <source>
        <dbReference type="RefSeq" id="XP_030372541.1"/>
    </source>
</evidence>
<reference evidence="8" key="1">
    <citation type="submission" date="2025-08" db="UniProtKB">
        <authorList>
            <consortium name="RefSeq"/>
        </authorList>
    </citation>
    <scope>IDENTIFICATION</scope>
    <source>
        <strain evidence="8">11010-0011.00</strain>
        <tissue evidence="8">Whole body</tissue>
    </source>
</reference>
<dbReference type="OrthoDB" id="414826at2759"/>
<dbReference type="GeneID" id="115622666"/>
<evidence type="ECO:0000313" key="7">
    <source>
        <dbReference type="Proteomes" id="UP000504634"/>
    </source>
</evidence>
<protein>
    <submittedName>
        <fullName evidence="8">Uncharacterized protein LOC115622666</fullName>
    </submittedName>
</protein>
<dbReference type="PIRSF" id="PIRSF038921">
    <property type="entry name" value="P14a"/>
    <property type="match status" value="1"/>
</dbReference>
<dbReference type="Gene3D" id="3.40.33.10">
    <property type="entry name" value="CAP"/>
    <property type="match status" value="1"/>
</dbReference>
<dbReference type="InterPro" id="IPR035940">
    <property type="entry name" value="CAP_sf"/>
</dbReference>
<evidence type="ECO:0000259" key="6">
    <source>
        <dbReference type="Pfam" id="PF00188"/>
    </source>
</evidence>
<evidence type="ECO:0000256" key="1">
    <source>
        <dbReference type="ARBA" id="ARBA00004613"/>
    </source>
</evidence>
<keyword evidence="4 5" id="KW-0732">Signal</keyword>
<evidence type="ECO:0000256" key="3">
    <source>
        <dbReference type="ARBA" id="ARBA00022525"/>
    </source>
</evidence>
<dbReference type="AlphaFoldDB" id="A0A6J2T6H2"/>
<proteinExistence type="inferred from homology"/>
<dbReference type="Pfam" id="PF00188">
    <property type="entry name" value="CAP"/>
    <property type="match status" value="1"/>
</dbReference>
<evidence type="ECO:0000256" key="4">
    <source>
        <dbReference type="ARBA" id="ARBA00022729"/>
    </source>
</evidence>
<dbReference type="GO" id="GO:0005576">
    <property type="term" value="C:extracellular region"/>
    <property type="evidence" value="ECO:0007669"/>
    <property type="project" value="UniProtKB-SubCell"/>
</dbReference>
<accession>A0A6J2T6H2</accession>
<dbReference type="InterPro" id="IPR034763">
    <property type="entry name" value="P14a_insect"/>
</dbReference>
<feature type="signal peptide" evidence="5">
    <location>
        <begin position="1"/>
        <end position="22"/>
    </location>
</feature>